<dbReference type="InterPro" id="IPR006342">
    <property type="entry name" value="FkbM_mtfrase"/>
</dbReference>
<dbReference type="SUPFAM" id="SSF53335">
    <property type="entry name" value="S-adenosyl-L-methionine-dependent methyltransferases"/>
    <property type="match status" value="1"/>
</dbReference>
<feature type="region of interest" description="Disordered" evidence="1">
    <location>
        <begin position="1"/>
        <end position="34"/>
    </location>
</feature>
<proteinExistence type="predicted"/>
<gene>
    <name evidence="3" type="ORF">Ssi02_20820</name>
</gene>
<protein>
    <submittedName>
        <fullName evidence="3">Methyltransferase</fullName>
    </submittedName>
</protein>
<keyword evidence="3" id="KW-0489">Methyltransferase</keyword>
<reference evidence="3" key="1">
    <citation type="submission" date="2021-01" db="EMBL/GenBank/DDBJ databases">
        <title>Whole genome shotgun sequence of Sinosporangium siamense NBRC 109515.</title>
        <authorList>
            <person name="Komaki H."/>
            <person name="Tamura T."/>
        </authorList>
    </citation>
    <scope>NUCLEOTIDE SEQUENCE</scope>
    <source>
        <strain evidence="3">NBRC 109515</strain>
    </source>
</reference>
<dbReference type="PANTHER" id="PTHR34203:SF15">
    <property type="entry name" value="SLL1173 PROTEIN"/>
    <property type="match status" value="1"/>
</dbReference>
<evidence type="ECO:0000259" key="2">
    <source>
        <dbReference type="Pfam" id="PF05050"/>
    </source>
</evidence>
<dbReference type="GO" id="GO:0008168">
    <property type="term" value="F:methyltransferase activity"/>
    <property type="evidence" value="ECO:0007669"/>
    <property type="project" value="UniProtKB-KW"/>
</dbReference>
<keyword evidence="4" id="KW-1185">Reference proteome</keyword>
<comment type="caution">
    <text evidence="3">The sequence shown here is derived from an EMBL/GenBank/DDBJ whole genome shotgun (WGS) entry which is preliminary data.</text>
</comment>
<dbReference type="EMBL" id="BOOW01000012">
    <property type="protein sequence ID" value="GII91851.1"/>
    <property type="molecule type" value="Genomic_DNA"/>
</dbReference>
<dbReference type="InterPro" id="IPR029063">
    <property type="entry name" value="SAM-dependent_MTases_sf"/>
</dbReference>
<dbReference type="Pfam" id="PF05050">
    <property type="entry name" value="Methyltransf_21"/>
    <property type="match status" value="1"/>
</dbReference>
<dbReference type="AlphaFoldDB" id="A0A919RDD0"/>
<dbReference type="NCBIfam" id="TIGR01444">
    <property type="entry name" value="fkbM_fam"/>
    <property type="match status" value="1"/>
</dbReference>
<evidence type="ECO:0000256" key="1">
    <source>
        <dbReference type="SAM" id="MobiDB-lite"/>
    </source>
</evidence>
<keyword evidence="3" id="KW-0808">Transferase</keyword>
<evidence type="ECO:0000313" key="4">
    <source>
        <dbReference type="Proteomes" id="UP000606172"/>
    </source>
</evidence>
<feature type="domain" description="Methyltransferase FkbM" evidence="2">
    <location>
        <begin position="78"/>
        <end position="254"/>
    </location>
</feature>
<sequence length="284" mass="30456">MPADTPGRYGGTASAATEPAPVPSRGAAPARPVLPPRDGLRVRFAASLLRGLAPRVSFVENEVAGLAGVVRPGDVCLDLGAEYGLYTYPLARLVGGRGAVHSVEPLPGPAALLAAGIRGLGCANVRLHRVALGGRRGEAVMSLPLRGGLPVHGRAYLTEGARGPGPNVEFRRTREVRTAVTTLDALCRDERLHRVDFIKADVEGAEAAVLQGGAEVLVRHRPTLMLEIEDRHLAKYGCDSSAVVDPLRELGYRMHVFRSPAWRRTDVVDESSRNYLFTANRRRG</sequence>
<evidence type="ECO:0000313" key="3">
    <source>
        <dbReference type="EMBL" id="GII91851.1"/>
    </source>
</evidence>
<dbReference type="Proteomes" id="UP000606172">
    <property type="component" value="Unassembled WGS sequence"/>
</dbReference>
<dbReference type="RefSeq" id="WP_204024140.1">
    <property type="nucleotide sequence ID" value="NZ_BOOW01000012.1"/>
</dbReference>
<name>A0A919RDD0_9ACTN</name>
<accession>A0A919RDD0</accession>
<dbReference type="InterPro" id="IPR052514">
    <property type="entry name" value="SAM-dependent_MTase"/>
</dbReference>
<organism evidence="3 4">
    <name type="scientific">Sinosporangium siamense</name>
    <dbReference type="NCBI Taxonomy" id="1367973"/>
    <lineage>
        <taxon>Bacteria</taxon>
        <taxon>Bacillati</taxon>
        <taxon>Actinomycetota</taxon>
        <taxon>Actinomycetes</taxon>
        <taxon>Streptosporangiales</taxon>
        <taxon>Streptosporangiaceae</taxon>
        <taxon>Sinosporangium</taxon>
    </lineage>
</organism>
<dbReference type="GO" id="GO:0032259">
    <property type="term" value="P:methylation"/>
    <property type="evidence" value="ECO:0007669"/>
    <property type="project" value="UniProtKB-KW"/>
</dbReference>
<dbReference type="Gene3D" id="3.40.50.150">
    <property type="entry name" value="Vaccinia Virus protein VP39"/>
    <property type="match status" value="1"/>
</dbReference>
<dbReference type="PANTHER" id="PTHR34203">
    <property type="entry name" value="METHYLTRANSFERASE, FKBM FAMILY PROTEIN"/>
    <property type="match status" value="1"/>
</dbReference>